<dbReference type="OrthoDB" id="705638at2"/>
<sequence>MSKTKNLIIALALVIAPLATFAQSTFDNFADMDDVSVVTVNKKMFELMGKVAGETDDAKEYINLVSGLNSLRVLATENVSIAAEMKAKVASYLKSSKLSELMSVKDKEGNVKIYIREGKDADHVKELFMFIDGISTDMGGVDRDAKAVIVSITGDIDLNKISKLTEQMNIQGGEHLKDVKKKN</sequence>
<keyword evidence="1" id="KW-0732">Signal</keyword>
<accession>A0A5B7TW75</accession>
<evidence type="ECO:0000256" key="1">
    <source>
        <dbReference type="SAM" id="SignalP"/>
    </source>
</evidence>
<feature type="chain" id="PRO_5022972198" evidence="1">
    <location>
        <begin position="23"/>
        <end position="183"/>
    </location>
</feature>
<evidence type="ECO:0000313" key="3">
    <source>
        <dbReference type="Proteomes" id="UP000306229"/>
    </source>
</evidence>
<dbReference type="AlphaFoldDB" id="A0A5B7TW75"/>
<reference evidence="2 3" key="1">
    <citation type="submission" date="2019-05" db="EMBL/GenBank/DDBJ databases">
        <title>Algicella ahnfeltiae gen. nov., sp. nov., a novel marine bacterium of the family Flavobacteriaceae isolated from a red alga.</title>
        <authorList>
            <person name="Nedashkovskaya O.I."/>
            <person name="Kukhlevskiy A.D."/>
            <person name="Kim S.-G."/>
            <person name="Zhukova N.V."/>
            <person name="Mikhailov V.V."/>
        </authorList>
    </citation>
    <scope>NUCLEOTIDE SEQUENCE [LARGE SCALE GENOMIC DNA]</scope>
    <source>
        <strain evidence="2 3">10Alg115</strain>
    </source>
</reference>
<dbReference type="KEGG" id="fbe:FF125_11470"/>
<protein>
    <submittedName>
        <fullName evidence="2">DUF4252 domain-containing protein</fullName>
    </submittedName>
</protein>
<organism evidence="2 3">
    <name type="scientific">Aureibaculum algae</name>
    <dbReference type="NCBI Taxonomy" id="2584122"/>
    <lineage>
        <taxon>Bacteria</taxon>
        <taxon>Pseudomonadati</taxon>
        <taxon>Bacteroidota</taxon>
        <taxon>Flavobacteriia</taxon>
        <taxon>Flavobacteriales</taxon>
        <taxon>Flavobacteriaceae</taxon>
        <taxon>Aureibaculum</taxon>
    </lineage>
</organism>
<keyword evidence="3" id="KW-1185">Reference proteome</keyword>
<proteinExistence type="predicted"/>
<dbReference type="Pfam" id="PF14060">
    <property type="entry name" value="DUF4252"/>
    <property type="match status" value="1"/>
</dbReference>
<dbReference type="EMBL" id="CP040749">
    <property type="protein sequence ID" value="QCX41055.1"/>
    <property type="molecule type" value="Genomic_DNA"/>
</dbReference>
<evidence type="ECO:0000313" key="2">
    <source>
        <dbReference type="EMBL" id="QCX41055.1"/>
    </source>
</evidence>
<gene>
    <name evidence="2" type="ORF">FF125_11470</name>
</gene>
<dbReference type="Proteomes" id="UP000306229">
    <property type="component" value="Chromosome"/>
</dbReference>
<feature type="signal peptide" evidence="1">
    <location>
        <begin position="1"/>
        <end position="22"/>
    </location>
</feature>
<name>A0A5B7TW75_9FLAO</name>
<dbReference type="InterPro" id="IPR025348">
    <property type="entry name" value="DUF4252"/>
</dbReference>